<sequence>MLHCQVEGAKAEQRECPVMHSENSAETFSSEESQASDCNQPLDVQSPKLTTNIEESFKVDCKLSLNTLLSPINITDPLRKQIDFQCKLGDLSFFGPVMCSISEFNKEEQTMEPYFIQELDMACAGQEVEQVAEENVFETGPQLKLPENQPINDSITTETNETKLPSTEALNVLNLAEFSEPVMEKSNISIEEVNLTGAEEINEPISDEPNSQLVESAAKLQPKSLGIQIPPLQIEDLISPLVEQPKIATKLGVISFLTGNKLALTPSVRLSFGDRVTTRTNKKSKEIVQQQASKALKALISVFTMQRRLEASQCDNSNNSRSKRFEQLKSSLTFSRVFRQNIFQPTSKIESRQQNTDANSLESGEPNFKSTSAYKEPLPIPYRQDAGEGLTCNGLNVSKDSVFSEVSESDVSETHNKLFAMKKTQEGLSSTRSIGELSNILNNGRVLFSQPVRLFCFNKLKEWKRQGKVPRFHESPYRSPSFSGEGQIEVIEHHGSYYIVLHDKVSGELIIHMRVDEKWRIDYMTKSSYSCRWTNINYANCRDGTLERIACSFREPSHAAEFVARIRNSALQSRLECSS</sequence>
<dbReference type="InParanoid" id="E1JHY2"/>
<dbReference type="Gene3D" id="2.30.29.30">
    <property type="entry name" value="Pleckstrin-homology domain (PH domain)/Phosphotyrosine-binding domain (PTB)"/>
    <property type="match status" value="1"/>
</dbReference>
<dbReference type="EMBL" id="AE014296">
    <property type="protein sequence ID" value="ACZ94696.2"/>
    <property type="molecule type" value="Genomic_DNA"/>
</dbReference>
<reference evidence="2 4" key="7">
    <citation type="journal article" date="2007" name="Science">
        <title>The Release 5.1 annotation of Drosophila melanogaster heterochromatin.</title>
        <authorList>
            <person name="Smith C.D."/>
            <person name="Shu S."/>
            <person name="Mungall C.J."/>
            <person name="Karpen G.H."/>
        </authorList>
    </citation>
    <scope>NUCLEOTIDE SEQUENCE [LARGE SCALE GENOMIC DNA]</scope>
    <source>
        <strain evidence="4">Berkeley</strain>
    </source>
</reference>
<feature type="compositionally biased region" description="Polar residues" evidence="1">
    <location>
        <begin position="345"/>
        <end position="373"/>
    </location>
</feature>
<dbReference type="GeneID" id="39344"/>
<dbReference type="PaxDb" id="7227-FBpp0304437"/>
<reference evidence="2 4" key="10">
    <citation type="journal article" date="2015" name="G3 (Bethesda)">
        <title>Gene Model Annotations for Drosophila melanogaster: The Rule-Benders.</title>
        <authorList>
            <consortium name="FlyBase Consortium"/>
            <person name="Crosby M.A."/>
            <person name="Gramates L.S."/>
            <person name="Dos Santos G."/>
            <person name="Matthews B.B."/>
            <person name="St Pierre S.E."/>
            <person name="Zhou P."/>
            <person name="Schroeder A.J."/>
            <person name="Falls K."/>
            <person name="Emmert D.B."/>
            <person name="Russo S.M."/>
            <person name="Gelbart W.M."/>
            <person name="null"/>
        </authorList>
    </citation>
    <scope>NUCLEOTIDE SEQUENCE [LARGE SCALE GENOMIC DNA]</scope>
    <source>
        <strain evidence="4">Berkeley</strain>
    </source>
</reference>
<dbReference type="DNASU" id="39344"/>
<feature type="region of interest" description="Disordered" evidence="1">
    <location>
        <begin position="15"/>
        <end position="42"/>
    </location>
</feature>
<dbReference type="AlphaFoldDB" id="E1JHY2"/>
<reference evidence="2 4" key="1">
    <citation type="journal article" date="2000" name="Science">
        <title>The genome sequence of Drosophila melanogaster.</title>
        <authorList>
            <person name="Adams M.D."/>
            <person name="Celniker S.E."/>
            <person name="Holt R.A."/>
            <person name="Evans C.A."/>
            <person name="Gocayne J.D."/>
            <person name="Amanatides P.G."/>
            <person name="Scherer S.E."/>
            <person name="Li P.W."/>
            <person name="Hoskins R.A."/>
            <person name="Galle R.F."/>
            <person name="George R.A."/>
            <person name="Lewis S.E."/>
            <person name="Richards S."/>
            <person name="Ashburner M."/>
            <person name="Henderson S.N."/>
            <person name="Sutton G.G."/>
            <person name="Wortman J.R."/>
            <person name="Yandell M.D."/>
            <person name="Zhang Q."/>
            <person name="Chen L.X."/>
            <person name="Brandon R.C."/>
            <person name="Rogers Y.H."/>
            <person name="Blazej R.G."/>
            <person name="Champe M."/>
            <person name="Pfeiffer B.D."/>
            <person name="Wan K.H."/>
            <person name="Doyle C."/>
            <person name="Baxter E.G."/>
            <person name="Helt G."/>
            <person name="Nelson C.R."/>
            <person name="Gabor G.L."/>
            <person name="Abril J.F."/>
            <person name="Agbayani A."/>
            <person name="An H.J."/>
            <person name="Andrews-Pfannkoch C."/>
            <person name="Baldwin D."/>
            <person name="Ballew R.M."/>
            <person name="Basu A."/>
            <person name="Baxendale J."/>
            <person name="Bayraktaroglu L."/>
            <person name="Beasley E.M."/>
            <person name="Beeson K.Y."/>
            <person name="Benos P.V."/>
            <person name="Berman B.P."/>
            <person name="Bhandari D."/>
            <person name="Bolshakov S."/>
            <person name="Borkova D."/>
            <person name="Botchan M.R."/>
            <person name="Bouck J."/>
            <person name="Brokstein P."/>
            <person name="Brottier P."/>
            <person name="Burtis K.C."/>
            <person name="Busam D.A."/>
            <person name="Butler H."/>
            <person name="Cadieu E."/>
            <person name="Center A."/>
            <person name="Chandra I."/>
            <person name="Cherry J.M."/>
            <person name="Cawley S."/>
            <person name="Dahlke C."/>
            <person name="Davenport L.B."/>
            <person name="Davies P."/>
            <person name="de Pablos B."/>
            <person name="Delcher A."/>
            <person name="Deng Z."/>
            <person name="Mays A.D."/>
            <person name="Dew I."/>
            <person name="Dietz S.M."/>
            <person name="Dodson K."/>
            <person name="Doup L.E."/>
            <person name="Downes M."/>
            <person name="Dugan-Rocha S."/>
            <person name="Dunkov B.C."/>
            <person name="Dunn P."/>
            <person name="Durbin K.J."/>
            <person name="Evangelista C.C."/>
            <person name="Ferraz C."/>
            <person name="Ferriera S."/>
            <person name="Fleischmann W."/>
            <person name="Fosler C."/>
            <person name="Gabrielian A.E."/>
            <person name="Garg N.S."/>
            <person name="Gelbart W.M."/>
            <person name="Glasser K."/>
            <person name="Glodek A."/>
            <person name="Gong F."/>
            <person name="Gorrell J.H."/>
            <person name="Gu Z."/>
            <person name="Guan P."/>
            <person name="Harris M."/>
            <person name="Harris N.L."/>
            <person name="Harvey D."/>
            <person name="Heiman T.J."/>
            <person name="Hernandez J.R."/>
            <person name="Houck J."/>
            <person name="Hostin D."/>
            <person name="Houston K.A."/>
            <person name="Howland T.J."/>
            <person name="Wei M.H."/>
            <person name="Ibegwam C."/>
            <person name="Jalali M."/>
            <person name="Kalush F."/>
            <person name="Karpen G.H."/>
            <person name="Ke Z."/>
            <person name="Kennison J.A."/>
            <person name="Ketchum K.A."/>
            <person name="Kimmel B.E."/>
            <person name="Kodira C.D."/>
            <person name="Kraft C."/>
            <person name="Kravitz S."/>
            <person name="Kulp D."/>
            <person name="Lai Z."/>
            <person name="Lasko P."/>
            <person name="Lei Y."/>
            <person name="Levitsky A.A."/>
            <person name="Li J."/>
            <person name="Li Z."/>
            <person name="Liang Y."/>
            <person name="Lin X."/>
            <person name="Liu X."/>
            <person name="Mattei B."/>
            <person name="McIntosh T.C."/>
            <person name="McLeod M.P."/>
            <person name="McPherson D."/>
            <person name="Merkulov G."/>
            <person name="Milshina N.V."/>
            <person name="Mobarry C."/>
            <person name="Morris J."/>
            <person name="Moshrefi A."/>
            <person name="Mount S.M."/>
            <person name="Moy M."/>
            <person name="Murphy B."/>
            <person name="Murphy L."/>
            <person name="Muzny D.M."/>
            <person name="Nelson D.L."/>
            <person name="Nelson D.R."/>
            <person name="Nelson K.A."/>
            <person name="Nixon K."/>
            <person name="Nusskern D.R."/>
            <person name="Pacleb J.M."/>
            <person name="Palazzolo M."/>
            <person name="Pittman G.S."/>
            <person name="Pan S."/>
            <person name="Pollard J."/>
            <person name="Puri V."/>
            <person name="Reese M.G."/>
            <person name="Reinert K."/>
            <person name="Remington K."/>
            <person name="Saunders R.D."/>
            <person name="Scheeler F."/>
            <person name="Shen H."/>
            <person name="Shue B.C."/>
            <person name="Siden-Kiamos I."/>
            <person name="Simpson M."/>
            <person name="Skupski M.P."/>
            <person name="Smith T."/>
            <person name="Spier E."/>
            <person name="Spradling A.C."/>
            <person name="Stapleton M."/>
            <person name="Strong R."/>
            <person name="Sun E."/>
            <person name="Svirskas R."/>
            <person name="Tector C."/>
            <person name="Turner R."/>
            <person name="Venter E."/>
            <person name="Wang A.H."/>
            <person name="Wang X."/>
            <person name="Wang Z.Y."/>
            <person name="Wassarman D.A."/>
            <person name="Weinstock G.M."/>
            <person name="Weissenbach J."/>
            <person name="Williams S.M."/>
            <person name="WoodageT"/>
            <person name="Worley K.C."/>
            <person name="Wu D."/>
            <person name="Yang S."/>
            <person name="Yao Q.A."/>
            <person name="Ye J."/>
            <person name="Yeh R.F."/>
            <person name="Zaveri J.S."/>
            <person name="Zhan M."/>
            <person name="Zhang G."/>
            <person name="Zhao Q."/>
            <person name="Zheng L."/>
            <person name="Zheng X.H."/>
            <person name="Zhong F.N."/>
            <person name="Zhong W."/>
            <person name="Zhou X."/>
            <person name="Zhu S."/>
            <person name="Zhu X."/>
            <person name="Smith H.O."/>
            <person name="Gibbs R.A."/>
            <person name="Myers E.W."/>
            <person name="Rubin G.M."/>
            <person name="Venter J.C."/>
        </authorList>
    </citation>
    <scope>NUCLEOTIDE SEQUENCE [LARGE SCALE GENOMIC DNA]</scope>
    <source>
        <strain evidence="4">Berkeley</strain>
    </source>
</reference>
<dbReference type="Bgee" id="FBgn0036218">
    <property type="expression patterns" value="Expressed in mid-late elongation-stage spermatid (Drosophila) in testis and 19 other cell types or tissues"/>
</dbReference>
<keyword evidence="4" id="KW-1185">Reference proteome</keyword>
<dbReference type="RefSeq" id="NP_001163425.2">
    <property type="nucleotide sequence ID" value="NM_001169954.2"/>
</dbReference>
<evidence type="ECO:0000313" key="3">
    <source>
        <dbReference type="FlyBase" id="FBgn0036218"/>
    </source>
</evidence>
<dbReference type="GO" id="GO:0016006">
    <property type="term" value="C:Nebenkern"/>
    <property type="evidence" value="ECO:0000314"/>
    <property type="project" value="FlyBase"/>
</dbReference>
<dbReference type="OrthoDB" id="7849239at2759"/>
<reference evidence="2 4" key="4">
    <citation type="journal article" date="2002" name="Genome Biol.">
        <title>The transposable elements of the Drosophila melanogaster euchromatin: a genomics perspective.</title>
        <authorList>
            <person name="Kaminker J.S."/>
            <person name="Bergman C.M."/>
            <person name="Kronmiller B."/>
            <person name="Carlson J."/>
            <person name="Svirskas R."/>
            <person name="Patel S."/>
            <person name="Frise E."/>
            <person name="Wheeler D.A."/>
            <person name="Lewis S.E."/>
            <person name="Rubin G.M."/>
            <person name="Ashburner M."/>
            <person name="Celniker S.E."/>
        </authorList>
    </citation>
    <scope>NUCLEOTIDE SEQUENCE [LARGE SCALE GENOMIC DNA]</scope>
    <source>
        <strain evidence="4">Berkeley</strain>
    </source>
</reference>
<proteinExistence type="predicted"/>
<reference evidence="2 4" key="11">
    <citation type="journal article" date="2015" name="Genome Res.">
        <title>The Release 6 reference sequence of the Drosophila melanogaster genome.</title>
        <authorList>
            <person name="Hoskins R.A."/>
            <person name="Carlson J.W."/>
            <person name="Wan K.H."/>
            <person name="Park S."/>
            <person name="Mendez I."/>
            <person name="Galle S.E."/>
            <person name="Booth B.W."/>
            <person name="Pfeiffer B.D."/>
            <person name="George R.A."/>
            <person name="Svirskas R."/>
            <person name="Krzywinski M."/>
            <person name="Schein J."/>
            <person name="Accardo M.C."/>
            <person name="Damia E."/>
            <person name="Messina G."/>
            <person name="Mendez-Lago M."/>
            <person name="de Pablos B."/>
            <person name="Demakova O.V."/>
            <person name="Andreyeva E.N."/>
            <person name="Boldyreva L.V."/>
            <person name="Marra M."/>
            <person name="Carvalho A.B."/>
            <person name="Dimitri P."/>
            <person name="Villasante A."/>
            <person name="Zhimulev I.F."/>
            <person name="Rubin G.M."/>
            <person name="Karpen G.H."/>
            <person name="Celniker S.E."/>
        </authorList>
    </citation>
    <scope>NUCLEOTIDE SEQUENCE [LARGE SCALE GENOMIC DNA]</scope>
    <source>
        <strain evidence="4">Berkeley</strain>
    </source>
</reference>
<name>E1JHY2_DROME</name>
<reference evidence="2 4" key="2">
    <citation type="journal article" date="2002" name="Genome Biol.">
        <title>Finishing a whole-genome shotgun: release 3 of the Drosophila melanogaster euchromatic genome sequence.</title>
        <authorList>
            <person name="Celniker S.E."/>
            <person name="Wheeler D.A."/>
            <person name="Kronmiller B."/>
            <person name="Carlson J.W."/>
            <person name="Halpern A."/>
            <person name="Patel S."/>
            <person name="Adams M."/>
            <person name="Champe M."/>
            <person name="Dugan S.P."/>
            <person name="Frise E."/>
            <person name="Hodgson A."/>
            <person name="George R.A."/>
            <person name="Hoskins R.A."/>
            <person name="Laverty T."/>
            <person name="Muzny D.M."/>
            <person name="Nelson C.R."/>
            <person name="Pacleb J.M."/>
            <person name="Park S."/>
            <person name="Pfeiffer B.D."/>
            <person name="Richards S."/>
            <person name="Sodergren E.J."/>
            <person name="Svirskas R."/>
            <person name="Tabor P.E."/>
            <person name="Wan K."/>
            <person name="Stapleton M."/>
            <person name="Sutton G.G."/>
            <person name="Venter C."/>
            <person name="Weinstock G."/>
            <person name="Scherer S.E."/>
            <person name="Myers E.W."/>
            <person name="Gibbs R.A."/>
            <person name="Rubin G.M."/>
        </authorList>
    </citation>
    <scope>NUCLEOTIDE SEQUENCE [LARGE SCALE GENOMIC DNA]</scope>
    <source>
        <strain evidence="4">Berkeley</strain>
    </source>
</reference>
<dbReference type="BioGRID-ORCS" id="39344">
    <property type="hits" value="0 hits in 1 CRISPR screen"/>
</dbReference>
<reference evidence="2 4" key="6">
    <citation type="journal article" date="2005" name="PLoS Comput. Biol.">
        <title>Combined evidence annotation of transposable elements in genome sequences.</title>
        <authorList>
            <person name="Quesneville H."/>
            <person name="Bergman C.M."/>
            <person name="Andrieu O."/>
            <person name="Autard D."/>
            <person name="Nouaud D."/>
            <person name="Ashburner M."/>
            <person name="Anxolabehere D."/>
        </authorList>
    </citation>
    <scope>NUCLEOTIDE SEQUENCE [LARGE SCALE GENOMIC DNA]</scope>
    <source>
        <strain evidence="4">Berkeley</strain>
    </source>
</reference>
<feature type="compositionally biased region" description="Polar residues" evidence="1">
    <location>
        <begin position="21"/>
        <end position="42"/>
    </location>
</feature>
<reference evidence="2 4" key="5">
    <citation type="journal article" date="2002" name="Genome Biol.">
        <title>Heterochromatic sequences in a Drosophila whole-genome shotgun assembly.</title>
        <authorList>
            <person name="Hoskins R.A."/>
            <person name="Smith C.D."/>
            <person name="Carlson J.W."/>
            <person name="Carvalho A.B."/>
            <person name="Halpern A."/>
            <person name="Kaminker J.S."/>
            <person name="Kennedy C."/>
            <person name="Mungall C.J."/>
            <person name="Sullivan B.A."/>
            <person name="Sutton G.G."/>
            <person name="Yasuhara J.C."/>
            <person name="Wakimoto B.T."/>
            <person name="Myers E.W."/>
            <person name="Celniker S.E."/>
            <person name="Rubin G.M."/>
            <person name="Karpen G.H."/>
        </authorList>
    </citation>
    <scope>NUCLEOTIDE SEQUENCE [LARGE SCALE GENOMIC DNA]</scope>
    <source>
        <strain evidence="4">Berkeley</strain>
    </source>
</reference>
<feature type="region of interest" description="Disordered" evidence="1">
    <location>
        <begin position="345"/>
        <end position="374"/>
    </location>
</feature>
<dbReference type="CTD" id="503542"/>
<dbReference type="HOGENOM" id="CLU_473504_0_0_1"/>
<evidence type="ECO:0000256" key="1">
    <source>
        <dbReference type="SAM" id="MobiDB-lite"/>
    </source>
</evidence>
<organism evidence="2 4">
    <name type="scientific">Drosophila melanogaster</name>
    <name type="common">Fruit fly</name>
    <dbReference type="NCBI Taxonomy" id="7227"/>
    <lineage>
        <taxon>Eukaryota</taxon>
        <taxon>Metazoa</taxon>
        <taxon>Ecdysozoa</taxon>
        <taxon>Arthropoda</taxon>
        <taxon>Hexapoda</taxon>
        <taxon>Insecta</taxon>
        <taxon>Pterygota</taxon>
        <taxon>Neoptera</taxon>
        <taxon>Endopterygota</taxon>
        <taxon>Diptera</taxon>
        <taxon>Brachycera</taxon>
        <taxon>Muscomorpha</taxon>
        <taxon>Ephydroidea</taxon>
        <taxon>Drosophilidae</taxon>
        <taxon>Drosophila</taxon>
        <taxon>Sophophora</taxon>
    </lineage>
</organism>
<accession>E1JHY2</accession>
<evidence type="ECO:0000313" key="2">
    <source>
        <dbReference type="EMBL" id="ACZ94696.2"/>
    </source>
</evidence>
<dbReference type="Proteomes" id="UP000000803">
    <property type="component" value="Chromosome 3L"/>
</dbReference>
<reference evidence="2 4" key="9">
    <citation type="journal article" date="2015" name="G3 (Bethesda)">
        <title>Gene Model Annotations for Drosophila melanogaster: Impact of High-Throughput Data.</title>
        <authorList>
            <consortium name="FlyBase Consortium"/>
            <person name="Matthews B.B."/>
            <person name="Dos Santos G."/>
            <person name="Crosby M.A."/>
            <person name="Emmert D.B."/>
            <person name="St Pierre S.E."/>
            <person name="Gramates L.S."/>
            <person name="Zhou P."/>
            <person name="Schroeder A.J."/>
            <person name="Falls K."/>
            <person name="Strelets V."/>
            <person name="Russo S.M."/>
            <person name="Gelbart W.M."/>
            <person name="null"/>
        </authorList>
    </citation>
    <scope>NUCLEOTIDE SEQUENCE [LARGE SCALE GENOMIC DNA]</scope>
    <source>
        <strain evidence="4">Berkeley</strain>
    </source>
</reference>
<dbReference type="FunCoup" id="E1JHY2">
    <property type="interactions" value="20"/>
</dbReference>
<dbReference type="SMR" id="E1JHY2"/>
<gene>
    <name evidence="2 3" type="primary">Sprn</name>
    <name evidence="2" type="synonym">Dmel\CG14128</name>
    <name evidence="2" type="synonym">sprn</name>
    <name evidence="2 3" type="ORF">CG14128</name>
    <name evidence="2" type="ORF">Dmel_CG14128</name>
</gene>
<dbReference type="STRING" id="7227.FBpp0304437"/>
<dbReference type="VEuPathDB" id="VectorBase:FBgn0036218"/>
<evidence type="ECO:0000313" key="4">
    <source>
        <dbReference type="Proteomes" id="UP000000803"/>
    </source>
</evidence>
<dbReference type="ExpressionAtlas" id="E1JHY2">
    <property type="expression patterns" value="baseline and differential"/>
</dbReference>
<dbReference type="SUPFAM" id="SSF50729">
    <property type="entry name" value="PH domain-like"/>
    <property type="match status" value="1"/>
</dbReference>
<reference evidence="2 4" key="3">
    <citation type="journal article" date="2002" name="Genome Biol.">
        <title>Annotation of the Drosophila melanogaster euchromatic genome: a systematic review.</title>
        <authorList>
            <person name="Misra S."/>
            <person name="Crosby M.A."/>
            <person name="Mungall C.J."/>
            <person name="Matthews B.B."/>
            <person name="Campbell K.S."/>
            <person name="Hradecky P."/>
            <person name="Huang Y."/>
            <person name="Kaminker J.S."/>
            <person name="Millburn G.H."/>
            <person name="Prochnik S.E."/>
            <person name="Smith C.D."/>
            <person name="Tupy J.L."/>
            <person name="Whitfied E.J."/>
            <person name="Bayraktaroglu L."/>
            <person name="Berman B.P."/>
            <person name="Bettencourt B.R."/>
            <person name="Celniker S.E."/>
            <person name="de Grey A.D."/>
            <person name="Drysdale R.A."/>
            <person name="Harris N.L."/>
            <person name="Richter J."/>
            <person name="Russo S."/>
            <person name="Schroeder A.J."/>
            <person name="Shu S.Q."/>
            <person name="Stapleton M."/>
            <person name="Yamada C."/>
            <person name="Ashburner M."/>
            <person name="Gelbart W.M."/>
            <person name="Rubin G.M."/>
            <person name="Lewis S.E."/>
        </authorList>
    </citation>
    <scope>GENOME REANNOTATION</scope>
    <source>
        <strain evidence="4">Berkeley</strain>
    </source>
</reference>
<dbReference type="AGR" id="FB:FBgn0036218"/>
<dbReference type="FunFam" id="2.30.29.30:FF:000530">
    <property type="entry name" value="Spermitin, isoform B"/>
    <property type="match status" value="1"/>
</dbReference>
<dbReference type="eggNOG" id="ENOG502T9RH">
    <property type="taxonomic scope" value="Eukaryota"/>
</dbReference>
<reference evidence="2 4" key="8">
    <citation type="journal article" date="2007" name="Science">
        <title>Sequence finishing and mapping of Drosophila melanogaster heterochromatin.</title>
        <authorList>
            <person name="Hoskins R.A."/>
            <person name="Carlson J.W."/>
            <person name="Kennedy C."/>
            <person name="Acevedo D."/>
            <person name="Evans-Holm M."/>
            <person name="Frise E."/>
            <person name="Wan K.H."/>
            <person name="Park S."/>
            <person name="Mendez-Lago M."/>
            <person name="Rossi F."/>
            <person name="Villasante A."/>
            <person name="Dimitri P."/>
            <person name="Karpen G.H."/>
            <person name="Celniker S.E."/>
        </authorList>
    </citation>
    <scope>NUCLEOTIDE SEQUENCE [LARGE SCALE GENOMIC DNA]</scope>
    <source>
        <strain evidence="4">Berkeley</strain>
    </source>
</reference>
<dbReference type="OMA" id="AEQCECP"/>
<dbReference type="FlyBase" id="FBgn0036218">
    <property type="gene designation" value="Sprn"/>
</dbReference>
<dbReference type="InterPro" id="IPR011993">
    <property type="entry name" value="PH-like_dom_sf"/>
</dbReference>
<protein>
    <submittedName>
        <fullName evidence="2">Spermitin, isoform F</fullName>
    </submittedName>
</protein>